<feature type="transmembrane region" description="Helical" evidence="1">
    <location>
        <begin position="21"/>
        <end position="41"/>
    </location>
</feature>
<dbReference type="Proteomes" id="UP000234300">
    <property type="component" value="Unassembled WGS sequence"/>
</dbReference>
<keyword evidence="1" id="KW-1133">Transmembrane helix</keyword>
<dbReference type="EMBL" id="FXZI01000034">
    <property type="protein sequence ID" value="SMY05264.1"/>
    <property type="molecule type" value="Genomic_DNA"/>
</dbReference>
<keyword evidence="1" id="KW-0472">Membrane</keyword>
<name>A0A2H1L0C2_BREAU</name>
<dbReference type="AlphaFoldDB" id="A0A2H1L0C2"/>
<keyword evidence="1" id="KW-0812">Transmembrane</keyword>
<evidence type="ECO:0000313" key="3">
    <source>
        <dbReference type="Proteomes" id="UP000234300"/>
    </source>
</evidence>
<evidence type="ECO:0000313" key="2">
    <source>
        <dbReference type="EMBL" id="SMY05264.1"/>
    </source>
</evidence>
<protein>
    <submittedName>
        <fullName evidence="2">Uncharacterized protein</fullName>
    </submittedName>
</protein>
<accession>A0A2H1L0C2</accession>
<evidence type="ECO:0000256" key="1">
    <source>
        <dbReference type="SAM" id="Phobius"/>
    </source>
</evidence>
<reference evidence="2 3" key="1">
    <citation type="submission" date="2017-03" db="EMBL/GenBank/DDBJ databases">
        <authorList>
            <person name="Afonso C.L."/>
            <person name="Miller P.J."/>
            <person name="Scott M.A."/>
            <person name="Spackman E."/>
            <person name="Goraichik I."/>
            <person name="Dimitrov K.M."/>
            <person name="Suarez D.L."/>
            <person name="Swayne D.E."/>
        </authorList>
    </citation>
    <scope>NUCLEOTIDE SEQUENCE [LARGE SCALE GENOMIC DNA]</scope>
    <source>
        <strain evidence="3">8(6)</strain>
    </source>
</reference>
<gene>
    <name evidence="2" type="ORF">BAURA86_04012</name>
</gene>
<proteinExistence type="predicted"/>
<feature type="transmembrane region" description="Helical" evidence="1">
    <location>
        <begin position="53"/>
        <end position="73"/>
    </location>
</feature>
<sequence>MLAGTLIAWNLARNRVWWTHLVAAGYALLMGLVIAFVEWALNSLGSSFATSVMLTQLVSLGLTLAGFMLLHLLGARPDWSVRPLASARFPAGY</sequence>
<organism evidence="2 3">
    <name type="scientific">Brevibacterium aurantiacum</name>
    <dbReference type="NCBI Taxonomy" id="273384"/>
    <lineage>
        <taxon>Bacteria</taxon>
        <taxon>Bacillati</taxon>
        <taxon>Actinomycetota</taxon>
        <taxon>Actinomycetes</taxon>
        <taxon>Micrococcales</taxon>
        <taxon>Brevibacteriaceae</taxon>
        <taxon>Brevibacterium</taxon>
    </lineage>
</organism>